<protein>
    <submittedName>
        <fullName evidence="1">6808_t:CDS:1</fullName>
    </submittedName>
</protein>
<proteinExistence type="predicted"/>
<keyword evidence="2" id="KW-1185">Reference proteome</keyword>
<feature type="non-terminal residue" evidence="1">
    <location>
        <position position="77"/>
    </location>
</feature>
<name>A0A9N9H6S8_9GLOM</name>
<evidence type="ECO:0000313" key="1">
    <source>
        <dbReference type="EMBL" id="CAG8662988.1"/>
    </source>
</evidence>
<dbReference type="EMBL" id="CAJVPI010003865">
    <property type="protein sequence ID" value="CAG8662988.1"/>
    <property type="molecule type" value="Genomic_DNA"/>
</dbReference>
<feature type="non-terminal residue" evidence="1">
    <location>
        <position position="1"/>
    </location>
</feature>
<dbReference type="Proteomes" id="UP000789739">
    <property type="component" value="Unassembled WGS sequence"/>
</dbReference>
<dbReference type="OrthoDB" id="10574138at2759"/>
<comment type="caution">
    <text evidence="1">The sequence shown here is derived from an EMBL/GenBank/DDBJ whole genome shotgun (WGS) entry which is preliminary data.</text>
</comment>
<gene>
    <name evidence="1" type="ORF">PBRASI_LOCUS10889</name>
</gene>
<organism evidence="1 2">
    <name type="scientific">Paraglomus brasilianum</name>
    <dbReference type="NCBI Taxonomy" id="144538"/>
    <lineage>
        <taxon>Eukaryota</taxon>
        <taxon>Fungi</taxon>
        <taxon>Fungi incertae sedis</taxon>
        <taxon>Mucoromycota</taxon>
        <taxon>Glomeromycotina</taxon>
        <taxon>Glomeromycetes</taxon>
        <taxon>Paraglomerales</taxon>
        <taxon>Paraglomeraceae</taxon>
        <taxon>Paraglomus</taxon>
    </lineage>
</organism>
<accession>A0A9N9H6S8</accession>
<dbReference type="AlphaFoldDB" id="A0A9N9H6S8"/>
<reference evidence="1" key="1">
    <citation type="submission" date="2021-06" db="EMBL/GenBank/DDBJ databases">
        <authorList>
            <person name="Kallberg Y."/>
            <person name="Tangrot J."/>
            <person name="Rosling A."/>
        </authorList>
    </citation>
    <scope>NUCLEOTIDE SEQUENCE</scope>
    <source>
        <strain evidence="1">BR232B</strain>
    </source>
</reference>
<evidence type="ECO:0000313" key="2">
    <source>
        <dbReference type="Proteomes" id="UP000789739"/>
    </source>
</evidence>
<sequence>LSTVKEYVNLENLVQFNDTLTVEDIVQTIQELSEDELSENQEQPNISPSEALCALDKLVLYLDQNQENYSYDTKSLL</sequence>